<comment type="caution">
    <text evidence="2">The sequence shown here is derived from an EMBL/GenBank/DDBJ whole genome shotgun (WGS) entry which is preliminary data.</text>
</comment>
<evidence type="ECO:0000313" key="2">
    <source>
        <dbReference type="EMBL" id="NSL51752.1"/>
    </source>
</evidence>
<dbReference type="EMBL" id="JABTTE010000009">
    <property type="protein sequence ID" value="NSL51752.1"/>
    <property type="molecule type" value="Genomic_DNA"/>
</dbReference>
<reference evidence="2" key="1">
    <citation type="submission" date="2020-06" db="EMBL/GenBank/DDBJ databases">
        <title>A novel thermopfilic bacterium from Erzurum, Turkey.</title>
        <authorList>
            <person name="Adiguzel A."/>
            <person name="Ay H."/>
            <person name="Baltaci M.O."/>
        </authorList>
    </citation>
    <scope>NUCLEOTIDE SEQUENCE</scope>
    <source>
        <strain evidence="2">P2</strain>
    </source>
</reference>
<dbReference type="AlphaFoldDB" id="A0A8J8GDP3"/>
<evidence type="ECO:0000256" key="1">
    <source>
        <dbReference type="SAM" id="MobiDB-lite"/>
    </source>
</evidence>
<sequence>MTQKKKKNKSVLSKKQHTKANNDSSNEPVELNQHLQFEHMDPLWQEFYKNFIKKINNI</sequence>
<dbReference type="Proteomes" id="UP000625804">
    <property type="component" value="Unassembled WGS sequence"/>
</dbReference>
<name>A0A8J8GDP3_9BACI</name>
<evidence type="ECO:0000313" key="3">
    <source>
        <dbReference type="Proteomes" id="UP000625804"/>
    </source>
</evidence>
<organism evidence="2 3">
    <name type="scientific">Calidifontibacillus erzurumensis</name>
    <dbReference type="NCBI Taxonomy" id="2741433"/>
    <lineage>
        <taxon>Bacteria</taxon>
        <taxon>Bacillati</taxon>
        <taxon>Bacillota</taxon>
        <taxon>Bacilli</taxon>
        <taxon>Bacillales</taxon>
        <taxon>Bacillaceae</taxon>
        <taxon>Calidifontibacillus/Schinkia group</taxon>
        <taxon>Calidifontibacillus</taxon>
    </lineage>
</organism>
<feature type="region of interest" description="Disordered" evidence="1">
    <location>
        <begin position="1"/>
        <end position="30"/>
    </location>
</feature>
<dbReference type="RefSeq" id="WP_173730960.1">
    <property type="nucleotide sequence ID" value="NZ_JABTTE010000009.1"/>
</dbReference>
<keyword evidence="3" id="KW-1185">Reference proteome</keyword>
<feature type="compositionally biased region" description="Basic residues" evidence="1">
    <location>
        <begin position="1"/>
        <end position="18"/>
    </location>
</feature>
<gene>
    <name evidence="2" type="ORF">HR057_08215</name>
</gene>
<accession>A0A8J8GDP3</accession>
<proteinExistence type="predicted"/>
<protein>
    <submittedName>
        <fullName evidence="2">Uncharacterized protein</fullName>
    </submittedName>
</protein>